<gene>
    <name evidence="2" type="ORF">GCM10007216_35180</name>
</gene>
<feature type="transmembrane region" description="Helical" evidence="1">
    <location>
        <begin position="81"/>
        <end position="101"/>
    </location>
</feature>
<organism evidence="2 3">
    <name type="scientific">Thalassobacillus devorans</name>
    <dbReference type="NCBI Taxonomy" id="279813"/>
    <lineage>
        <taxon>Bacteria</taxon>
        <taxon>Bacillati</taxon>
        <taxon>Bacillota</taxon>
        <taxon>Bacilli</taxon>
        <taxon>Bacillales</taxon>
        <taxon>Bacillaceae</taxon>
        <taxon>Thalassobacillus</taxon>
    </lineage>
</organism>
<feature type="transmembrane region" description="Helical" evidence="1">
    <location>
        <begin position="107"/>
        <end position="124"/>
    </location>
</feature>
<dbReference type="Proteomes" id="UP000619534">
    <property type="component" value="Unassembled WGS sequence"/>
</dbReference>
<dbReference type="RefSeq" id="WP_208416513.1">
    <property type="nucleotide sequence ID" value="NZ_BMCJ01000007.1"/>
</dbReference>
<dbReference type="EMBL" id="BMCJ01000007">
    <property type="protein sequence ID" value="GGD01415.1"/>
    <property type="molecule type" value="Genomic_DNA"/>
</dbReference>
<keyword evidence="1" id="KW-0472">Membrane</keyword>
<protein>
    <recommendedName>
        <fullName evidence="4">Yip1 domain-containing protein</fullName>
    </recommendedName>
</protein>
<evidence type="ECO:0000313" key="3">
    <source>
        <dbReference type="Proteomes" id="UP000619534"/>
    </source>
</evidence>
<proteinExistence type="predicted"/>
<evidence type="ECO:0000256" key="1">
    <source>
        <dbReference type="SAM" id="Phobius"/>
    </source>
</evidence>
<keyword evidence="1" id="KW-1133">Transmembrane helix</keyword>
<sequence>MYAINLLKLIFRQEDHLFKLHRAEKLFHFWKLLFLLFVVSILTYIWTSWIGLGTDPISVNATEFTHTEYEMRKLWFLIGRVAYAILFTVFILFVSSLFWWLFNDVRYRKLIIIQMNVLLIMLLERITWIPLMVYAGIDWYVSPFSFGVAAAYITDIEWIIYFFGAVSLFQIWIIWYQIKSLKYLSSTKKHWIWLGVISWHILLWAGTAALANYDLLLLYILNG</sequence>
<accession>A0ABQ1PQJ7</accession>
<comment type="caution">
    <text evidence="2">The sequence shown here is derived from an EMBL/GenBank/DDBJ whole genome shotgun (WGS) entry which is preliminary data.</text>
</comment>
<evidence type="ECO:0000313" key="2">
    <source>
        <dbReference type="EMBL" id="GGD01415.1"/>
    </source>
</evidence>
<feature type="transmembrane region" description="Helical" evidence="1">
    <location>
        <begin position="190"/>
        <end position="213"/>
    </location>
</feature>
<feature type="transmembrane region" description="Helical" evidence="1">
    <location>
        <begin position="27"/>
        <end position="46"/>
    </location>
</feature>
<name>A0ABQ1PQJ7_9BACI</name>
<keyword evidence="1" id="KW-0812">Transmembrane</keyword>
<keyword evidence="3" id="KW-1185">Reference proteome</keyword>
<evidence type="ECO:0008006" key="4">
    <source>
        <dbReference type="Google" id="ProtNLM"/>
    </source>
</evidence>
<reference evidence="3" key="1">
    <citation type="journal article" date="2019" name="Int. J. Syst. Evol. Microbiol.">
        <title>The Global Catalogue of Microorganisms (GCM) 10K type strain sequencing project: providing services to taxonomists for standard genome sequencing and annotation.</title>
        <authorList>
            <consortium name="The Broad Institute Genomics Platform"/>
            <consortium name="The Broad Institute Genome Sequencing Center for Infectious Disease"/>
            <person name="Wu L."/>
            <person name="Ma J."/>
        </authorList>
    </citation>
    <scope>NUCLEOTIDE SEQUENCE [LARGE SCALE GENOMIC DNA]</scope>
    <source>
        <strain evidence="3">CCM 7282</strain>
    </source>
</reference>
<feature type="transmembrane region" description="Helical" evidence="1">
    <location>
        <begin position="159"/>
        <end position="178"/>
    </location>
</feature>